<sequence>MQEYTFTLPLFKYSSKPIIISDLEGQKIASFERTYRKKWIEIMSKMPIPIISEGVIVFFGKKDCKGTAQNGEELIVQERTFKENLLRMKWDVLIKTQHNEETKHSLKDISKVKTHGRFIYEKENEKFTIEKDLFNRTAYVKCESKLVAEIKVEKRFPKPRFKFVIHGESLISPLEIGVLYYIFNMQFD</sequence>
<proteinExistence type="predicted"/>
<name>A0ABS2P1I8_9BACI</name>
<dbReference type="EMBL" id="JAFBED010000004">
    <property type="protein sequence ID" value="MBM7620492.1"/>
    <property type="molecule type" value="Genomic_DNA"/>
</dbReference>
<evidence type="ECO:0000313" key="3">
    <source>
        <dbReference type="Proteomes" id="UP000737402"/>
    </source>
</evidence>
<dbReference type="Pfam" id="PF23728">
    <property type="entry name" value="Tubby_C_like"/>
    <property type="match status" value="1"/>
</dbReference>
<reference evidence="2 3" key="1">
    <citation type="submission" date="2021-01" db="EMBL/GenBank/DDBJ databases">
        <title>Genomic Encyclopedia of Type Strains, Phase IV (KMG-IV): sequencing the most valuable type-strain genomes for metagenomic binning, comparative biology and taxonomic classification.</title>
        <authorList>
            <person name="Goeker M."/>
        </authorList>
    </citation>
    <scope>NUCLEOTIDE SEQUENCE [LARGE SCALE GENOMIC DNA]</scope>
    <source>
        <strain evidence="2 3">DSM 25879</strain>
    </source>
</reference>
<protein>
    <recommendedName>
        <fullName evidence="1">Tubby C-terminal domain-containing protein</fullName>
    </recommendedName>
</protein>
<accession>A0ABS2P1I8</accession>
<dbReference type="InterPro" id="IPR056944">
    <property type="entry name" value="Tubby_C-like"/>
</dbReference>
<feature type="domain" description="Tubby C-terminal" evidence="1">
    <location>
        <begin position="4"/>
        <end position="184"/>
    </location>
</feature>
<organism evidence="2 3">
    <name type="scientific">Sutcliffiella tianshenii</name>
    <dbReference type="NCBI Taxonomy" id="1463404"/>
    <lineage>
        <taxon>Bacteria</taxon>
        <taxon>Bacillati</taxon>
        <taxon>Bacillota</taxon>
        <taxon>Bacilli</taxon>
        <taxon>Bacillales</taxon>
        <taxon>Bacillaceae</taxon>
        <taxon>Sutcliffiella</taxon>
    </lineage>
</organism>
<comment type="caution">
    <text evidence="2">The sequence shown here is derived from an EMBL/GenBank/DDBJ whole genome shotgun (WGS) entry which is preliminary data.</text>
</comment>
<gene>
    <name evidence="2" type="ORF">JOC95_002345</name>
</gene>
<keyword evidence="3" id="KW-1185">Reference proteome</keyword>
<dbReference type="RefSeq" id="WP_204416190.1">
    <property type="nucleotide sequence ID" value="NZ_JAFBED010000004.1"/>
</dbReference>
<evidence type="ECO:0000259" key="1">
    <source>
        <dbReference type="Pfam" id="PF23728"/>
    </source>
</evidence>
<evidence type="ECO:0000313" key="2">
    <source>
        <dbReference type="EMBL" id="MBM7620492.1"/>
    </source>
</evidence>
<dbReference type="Proteomes" id="UP000737402">
    <property type="component" value="Unassembled WGS sequence"/>
</dbReference>